<evidence type="ECO:0000313" key="3">
    <source>
        <dbReference type="Proteomes" id="UP000270342"/>
    </source>
</evidence>
<dbReference type="PANTHER" id="PTHR43283:SF3">
    <property type="entry name" value="BETA-LACTAMASE FAMILY PROTEIN (AFU_ORTHOLOGUE AFUA_5G07500)"/>
    <property type="match status" value="1"/>
</dbReference>
<keyword evidence="3" id="KW-1185">Reference proteome</keyword>
<gene>
    <name evidence="2" type="ORF">D7S86_04825</name>
</gene>
<feature type="domain" description="Beta-lactamase-related" evidence="1">
    <location>
        <begin position="28"/>
        <end position="385"/>
    </location>
</feature>
<organism evidence="2 3">
    <name type="scientific">Pararobbsia silviterrae</name>
    <dbReference type="NCBI Taxonomy" id="1792498"/>
    <lineage>
        <taxon>Bacteria</taxon>
        <taxon>Pseudomonadati</taxon>
        <taxon>Pseudomonadota</taxon>
        <taxon>Betaproteobacteria</taxon>
        <taxon>Burkholderiales</taxon>
        <taxon>Burkholderiaceae</taxon>
        <taxon>Pararobbsia</taxon>
    </lineage>
</organism>
<dbReference type="InterPro" id="IPR050789">
    <property type="entry name" value="Diverse_Enzym_Activities"/>
</dbReference>
<dbReference type="SUPFAM" id="SSF56601">
    <property type="entry name" value="beta-lactamase/transpeptidase-like"/>
    <property type="match status" value="1"/>
</dbReference>
<evidence type="ECO:0000259" key="1">
    <source>
        <dbReference type="Pfam" id="PF00144"/>
    </source>
</evidence>
<dbReference type="Proteomes" id="UP000270342">
    <property type="component" value="Unassembled WGS sequence"/>
</dbReference>
<accession>A0A494YBS0</accession>
<reference evidence="2 3" key="1">
    <citation type="submission" date="2018-10" db="EMBL/GenBank/DDBJ databases">
        <title>Robbsia sp. DHC34, isolated from soil.</title>
        <authorList>
            <person name="Gao Z.-H."/>
            <person name="Qiu L.-H."/>
        </authorList>
    </citation>
    <scope>NUCLEOTIDE SEQUENCE [LARGE SCALE GENOMIC DNA]</scope>
    <source>
        <strain evidence="2 3">DHC34</strain>
    </source>
</reference>
<dbReference type="EMBL" id="RBZU01000001">
    <property type="protein sequence ID" value="RKP59220.1"/>
    <property type="molecule type" value="Genomic_DNA"/>
</dbReference>
<dbReference type="OrthoDB" id="9801061at2"/>
<dbReference type="Pfam" id="PF00144">
    <property type="entry name" value="Beta-lactamase"/>
    <property type="match status" value="1"/>
</dbReference>
<name>A0A494YBS0_9BURK</name>
<dbReference type="InterPro" id="IPR001466">
    <property type="entry name" value="Beta-lactam-related"/>
</dbReference>
<evidence type="ECO:0000313" key="2">
    <source>
        <dbReference type="EMBL" id="RKP59220.1"/>
    </source>
</evidence>
<comment type="caution">
    <text evidence="2">The sequence shown here is derived from an EMBL/GenBank/DDBJ whole genome shotgun (WGS) entry which is preliminary data.</text>
</comment>
<sequence>MAAGGFSEARLARIGEAMARHVNVAEGGTGVAGMVTMLYRRGELAHVDAQGYRDAEARTPIARDSVFRIASMTKPITTVAALMLREEGRLRFSDPIEKWLPEFAAPRVLRAADGPLDDTVAARKPITVFDLLTHRAGLAYDFTAPPALAALYAQAFNGLNTRASADECVRRLATIPLLFEPGERWFYSVSIDLLGVLIARLSGMSLGEFFRTRILDPLGMRDTGFALRPDQAARMTSAYVFNESTGHVLPVDKATESVWANPERFEGGGGGLVSTADDYLQFARLMLGRGRVDGIRLLSNASVDLMTSGVLSADERRNPTFGLDFWAGQTFGLGLSIVDDPIRRLPLGYRSTGAYSWGGAFGTNWIADPREDMIGVFMIQRRSESHYPVSAEFEELAYAAIED</sequence>
<keyword evidence="2" id="KW-0378">Hydrolase</keyword>
<protein>
    <submittedName>
        <fullName evidence="2">Class A beta-lactamase-related serine hydrolase</fullName>
    </submittedName>
</protein>
<dbReference type="Gene3D" id="3.40.710.10">
    <property type="entry name" value="DD-peptidase/beta-lactamase superfamily"/>
    <property type="match status" value="1"/>
</dbReference>
<dbReference type="RefSeq" id="WP_121083893.1">
    <property type="nucleotide sequence ID" value="NZ_RBZU01000001.1"/>
</dbReference>
<dbReference type="PANTHER" id="PTHR43283">
    <property type="entry name" value="BETA-LACTAMASE-RELATED"/>
    <property type="match status" value="1"/>
</dbReference>
<dbReference type="GO" id="GO:0016787">
    <property type="term" value="F:hydrolase activity"/>
    <property type="evidence" value="ECO:0007669"/>
    <property type="project" value="UniProtKB-KW"/>
</dbReference>
<proteinExistence type="predicted"/>
<dbReference type="InterPro" id="IPR012338">
    <property type="entry name" value="Beta-lactam/transpept-like"/>
</dbReference>
<dbReference type="AlphaFoldDB" id="A0A494YBS0"/>